<protein>
    <submittedName>
        <fullName evidence="2">Signal transduction histidine kinase</fullName>
    </submittedName>
</protein>
<gene>
    <name evidence="2" type="ORF">BJ978_000320</name>
</gene>
<dbReference type="EMBL" id="JAMZDY010000001">
    <property type="protein sequence ID" value="MCP2369644.1"/>
    <property type="molecule type" value="Genomic_DNA"/>
</dbReference>
<keyword evidence="2" id="KW-0418">Kinase</keyword>
<keyword evidence="2" id="KW-0808">Transferase</keyword>
<accession>A0A9X2H587</accession>
<sequence length="303" mass="32848">MGAKRSREGPISTNVTVVFMDEGSLEEELKSALPIERSRAAASLMQDPHAVSTKSLVRAVQMETVPGIRRVLNEVLRLRQNTPEVLRVETSITDLRPVREQPAGALDIASLIRHELSPAVGWVRLAADGEIEDFDSSATNEAIQKLQRRVNGLVTLAKERGPANNDEIGIREALAQNWPHPSADLQIEGPPDGVEIALDYDLFSLLLFNVFQNAIDASMGAVGAATVSVVFGKTHESYWIRFSNPFDGNAFSLGDVIATGRSTKRSSRGQGLALINSIADQLDLRIDLKGQSGTAVFTLIGKL</sequence>
<evidence type="ECO:0000259" key="1">
    <source>
        <dbReference type="Pfam" id="PF14501"/>
    </source>
</evidence>
<dbReference type="Pfam" id="PF14501">
    <property type="entry name" value="HATPase_c_5"/>
    <property type="match status" value="1"/>
</dbReference>
<keyword evidence="3" id="KW-1185">Reference proteome</keyword>
<dbReference type="InterPro" id="IPR032834">
    <property type="entry name" value="NatK-like_C"/>
</dbReference>
<name>A0A9X2H587_9MICO</name>
<reference evidence="2" key="1">
    <citation type="submission" date="2022-06" db="EMBL/GenBank/DDBJ databases">
        <title>Sequencing the genomes of 1000 actinobacteria strains.</title>
        <authorList>
            <person name="Klenk H.-P."/>
        </authorList>
    </citation>
    <scope>NUCLEOTIDE SEQUENCE</scope>
    <source>
        <strain evidence="2">DSM 22016</strain>
    </source>
</reference>
<dbReference type="AlphaFoldDB" id="A0A9X2H587"/>
<proteinExistence type="predicted"/>
<dbReference type="SUPFAM" id="SSF55874">
    <property type="entry name" value="ATPase domain of HSP90 chaperone/DNA topoisomerase II/histidine kinase"/>
    <property type="match status" value="1"/>
</dbReference>
<dbReference type="Proteomes" id="UP001139722">
    <property type="component" value="Unassembled WGS sequence"/>
</dbReference>
<dbReference type="InterPro" id="IPR036890">
    <property type="entry name" value="HATPase_C_sf"/>
</dbReference>
<organism evidence="2 3">
    <name type="scientific">Agromyces terreus</name>
    <dbReference type="NCBI Taxonomy" id="424795"/>
    <lineage>
        <taxon>Bacteria</taxon>
        <taxon>Bacillati</taxon>
        <taxon>Actinomycetota</taxon>
        <taxon>Actinomycetes</taxon>
        <taxon>Micrococcales</taxon>
        <taxon>Microbacteriaceae</taxon>
        <taxon>Agromyces</taxon>
    </lineage>
</organism>
<feature type="domain" description="Sensor histidine kinase NatK-like C-terminal" evidence="1">
    <location>
        <begin position="206"/>
        <end position="290"/>
    </location>
</feature>
<comment type="caution">
    <text evidence="2">The sequence shown here is derived from an EMBL/GenBank/DDBJ whole genome shotgun (WGS) entry which is preliminary data.</text>
</comment>
<evidence type="ECO:0000313" key="2">
    <source>
        <dbReference type="EMBL" id="MCP2369644.1"/>
    </source>
</evidence>
<evidence type="ECO:0000313" key="3">
    <source>
        <dbReference type="Proteomes" id="UP001139722"/>
    </source>
</evidence>
<dbReference type="Gene3D" id="3.30.565.10">
    <property type="entry name" value="Histidine kinase-like ATPase, C-terminal domain"/>
    <property type="match status" value="1"/>
</dbReference>
<dbReference type="GO" id="GO:0016301">
    <property type="term" value="F:kinase activity"/>
    <property type="evidence" value="ECO:0007669"/>
    <property type="project" value="UniProtKB-KW"/>
</dbReference>